<proteinExistence type="predicted"/>
<feature type="domain" description="DUF6604" evidence="2">
    <location>
        <begin position="35"/>
        <end position="273"/>
    </location>
</feature>
<feature type="region of interest" description="Disordered" evidence="1">
    <location>
        <begin position="34"/>
        <end position="76"/>
    </location>
</feature>
<dbReference type="Proteomes" id="UP000693738">
    <property type="component" value="Unassembled WGS sequence"/>
</dbReference>
<comment type="caution">
    <text evidence="3">The sequence shown here is derived from an EMBL/GenBank/DDBJ whole genome shotgun (WGS) entry which is preliminary data.</text>
</comment>
<gene>
    <name evidence="3" type="ORF">FEQUK3_LOCUS12088</name>
</gene>
<evidence type="ECO:0000313" key="4">
    <source>
        <dbReference type="Proteomes" id="UP000693738"/>
    </source>
</evidence>
<dbReference type="Pfam" id="PF20253">
    <property type="entry name" value="DUF6604"/>
    <property type="match status" value="1"/>
</dbReference>
<organism evidence="3 4">
    <name type="scientific">Fusarium equiseti</name>
    <name type="common">Fusarium scirpi</name>
    <dbReference type="NCBI Taxonomy" id="61235"/>
    <lineage>
        <taxon>Eukaryota</taxon>
        <taxon>Fungi</taxon>
        <taxon>Dikarya</taxon>
        <taxon>Ascomycota</taxon>
        <taxon>Pezizomycotina</taxon>
        <taxon>Sordariomycetes</taxon>
        <taxon>Hypocreomycetidae</taxon>
        <taxon>Hypocreales</taxon>
        <taxon>Nectriaceae</taxon>
        <taxon>Fusarium</taxon>
        <taxon>Fusarium incarnatum-equiseti species complex</taxon>
    </lineage>
</organism>
<reference evidence="3" key="1">
    <citation type="submission" date="2021-05" db="EMBL/GenBank/DDBJ databases">
        <authorList>
            <person name="Khan N."/>
        </authorList>
    </citation>
    <scope>NUCLEOTIDE SEQUENCE</scope>
</reference>
<evidence type="ECO:0000259" key="2">
    <source>
        <dbReference type="Pfam" id="PF20253"/>
    </source>
</evidence>
<sequence>MSTRRRVKPSLPSHLEYHSNRQLSSASVYFLDHSSARTNSTKQTPTRAKPAPPKPKGAGRLKSKARKEAKIQKASTPGRKYTIPIKDFIPLADYIIASTKPLIKVPASFAETIDRVIYMPSTFGSKMIDHGVERDGDKDASHNHFVGVLESVRSILRPRMPAGTPALTSFEDLTNRFSSLNIHEPSQEFLDAPELVRPKKEQSDDNDYEAELQKSFADAMMAYFVLLKDLNDIRSRIEWIWGNYQKGAFDPATAAVATNTAIDLARNLIEQVLSIFEEHGGAIKIAEKYSLMCVFHQGIPRDEALKEGPGTGNEKMYEEADKTFLNASLLLRIFTADLDPSAICVDSKQMMQEMFGGTYDPTSDRLKKDGHEKFKEDQMILGEVFLDTVTLTRLMPTFPVQDEFVRGILEWNQTGQVPFYLVFAAQVLLDIHHILREDAPRAFETMMTHTTAMRDDINLRLEFLAEVKMPNWPAQNTHALKEIE</sequence>
<accession>A0A8J2J0Y3</accession>
<evidence type="ECO:0000256" key="1">
    <source>
        <dbReference type="SAM" id="MobiDB-lite"/>
    </source>
</evidence>
<name>A0A8J2J0Y3_FUSEQ</name>
<protein>
    <recommendedName>
        <fullName evidence="2">DUF6604 domain-containing protein</fullName>
    </recommendedName>
</protein>
<evidence type="ECO:0000313" key="3">
    <source>
        <dbReference type="EMBL" id="CAG7566386.1"/>
    </source>
</evidence>
<dbReference type="PANTHER" id="PTHR38795">
    <property type="entry name" value="DUF6604 DOMAIN-CONTAINING PROTEIN"/>
    <property type="match status" value="1"/>
</dbReference>
<dbReference type="EMBL" id="CAJSTJ010000206">
    <property type="protein sequence ID" value="CAG7566386.1"/>
    <property type="molecule type" value="Genomic_DNA"/>
</dbReference>
<dbReference type="PANTHER" id="PTHR38795:SF1">
    <property type="entry name" value="DUF6604 DOMAIN-CONTAINING PROTEIN"/>
    <property type="match status" value="1"/>
</dbReference>
<dbReference type="AlphaFoldDB" id="A0A8J2J0Y3"/>
<dbReference type="InterPro" id="IPR046539">
    <property type="entry name" value="DUF6604"/>
</dbReference>